<organism evidence="1 2">
    <name type="scientific">Ciona savignyi</name>
    <name type="common">Pacific transparent sea squirt</name>
    <dbReference type="NCBI Taxonomy" id="51511"/>
    <lineage>
        <taxon>Eukaryota</taxon>
        <taxon>Metazoa</taxon>
        <taxon>Chordata</taxon>
        <taxon>Tunicata</taxon>
        <taxon>Ascidiacea</taxon>
        <taxon>Phlebobranchia</taxon>
        <taxon>Cionidae</taxon>
        <taxon>Ciona</taxon>
    </lineage>
</organism>
<keyword evidence="2" id="KW-1185">Reference proteome</keyword>
<dbReference type="Ensembl" id="ENSCSAVT00000003518.1">
    <property type="protein sequence ID" value="ENSCSAVP00000003465.1"/>
    <property type="gene ID" value="ENSCSAVG00000002059.1"/>
</dbReference>
<name>H2YDR7_CIOSA</name>
<proteinExistence type="predicted"/>
<reference evidence="1" key="2">
    <citation type="submission" date="2025-08" db="UniProtKB">
        <authorList>
            <consortium name="Ensembl"/>
        </authorList>
    </citation>
    <scope>IDENTIFICATION</scope>
</reference>
<dbReference type="InParanoid" id="H2YDR7"/>
<reference evidence="1" key="3">
    <citation type="submission" date="2025-09" db="UniProtKB">
        <authorList>
            <consortium name="Ensembl"/>
        </authorList>
    </citation>
    <scope>IDENTIFICATION</scope>
</reference>
<dbReference type="HOGENOM" id="CLU_2262800_0_0_1"/>
<reference evidence="2" key="1">
    <citation type="submission" date="2003-08" db="EMBL/GenBank/DDBJ databases">
        <authorList>
            <person name="Birren B."/>
            <person name="Nusbaum C."/>
            <person name="Abebe A."/>
            <person name="Abouelleil A."/>
            <person name="Adekoya E."/>
            <person name="Ait-zahra M."/>
            <person name="Allen N."/>
            <person name="Allen T."/>
            <person name="An P."/>
            <person name="Anderson M."/>
            <person name="Anderson S."/>
            <person name="Arachchi H."/>
            <person name="Armbruster J."/>
            <person name="Bachantsang P."/>
            <person name="Baldwin J."/>
            <person name="Barry A."/>
            <person name="Bayul T."/>
            <person name="Blitshsteyn B."/>
            <person name="Bloom T."/>
            <person name="Blye J."/>
            <person name="Boguslavskiy L."/>
            <person name="Borowsky M."/>
            <person name="Boukhgalter B."/>
            <person name="Brunache A."/>
            <person name="Butler J."/>
            <person name="Calixte N."/>
            <person name="Calvo S."/>
            <person name="Camarata J."/>
            <person name="Campo K."/>
            <person name="Chang J."/>
            <person name="Cheshatsang Y."/>
            <person name="Citroen M."/>
            <person name="Collymore A."/>
            <person name="Considine T."/>
            <person name="Cook A."/>
            <person name="Cooke P."/>
            <person name="Corum B."/>
            <person name="Cuomo C."/>
            <person name="David R."/>
            <person name="Dawoe T."/>
            <person name="Degray S."/>
            <person name="Dodge S."/>
            <person name="Dooley K."/>
            <person name="Dorje P."/>
            <person name="Dorjee K."/>
            <person name="Dorris L."/>
            <person name="Duffey N."/>
            <person name="Dupes A."/>
            <person name="Elkins T."/>
            <person name="Engels R."/>
            <person name="Erickson J."/>
            <person name="Farina A."/>
            <person name="Faro S."/>
            <person name="Ferreira P."/>
            <person name="Fischer H."/>
            <person name="Fitzgerald M."/>
            <person name="Foley K."/>
            <person name="Gage D."/>
            <person name="Galagan J."/>
            <person name="Gearin G."/>
            <person name="Gnerre S."/>
            <person name="Gnirke A."/>
            <person name="Goyette A."/>
            <person name="Graham J."/>
            <person name="Grandbois E."/>
            <person name="Gyaltsen K."/>
            <person name="Hafez N."/>
            <person name="Hagopian D."/>
            <person name="Hagos B."/>
            <person name="Hall J."/>
            <person name="Hatcher B."/>
            <person name="Heller A."/>
            <person name="Higgins H."/>
            <person name="Honan T."/>
            <person name="Horn A."/>
            <person name="Houde N."/>
            <person name="Hughes L."/>
            <person name="Hulme W."/>
            <person name="Husby E."/>
            <person name="Iliev I."/>
            <person name="Jaffe D."/>
            <person name="Jones C."/>
            <person name="Kamal M."/>
            <person name="Kamat A."/>
            <person name="Kamvysselis M."/>
            <person name="Karlsson E."/>
            <person name="Kells C."/>
            <person name="Kieu A."/>
            <person name="Kisner P."/>
            <person name="Kodira C."/>
            <person name="Kulbokas E."/>
            <person name="Labutti K."/>
            <person name="Lama D."/>
            <person name="Landers T."/>
            <person name="Leger J."/>
            <person name="Levine S."/>
            <person name="Lewis D."/>
            <person name="Lewis T."/>
            <person name="Lindblad-toh K."/>
            <person name="Liu X."/>
            <person name="Lokyitsang T."/>
            <person name="Lokyitsang Y."/>
            <person name="Lucien O."/>
            <person name="Lui A."/>
            <person name="Ma L.J."/>
            <person name="Mabbitt R."/>
            <person name="Macdonald J."/>
            <person name="Maclean C."/>
            <person name="Major J."/>
            <person name="Manning J."/>
            <person name="Marabella R."/>
            <person name="Maru K."/>
            <person name="Matthews C."/>
            <person name="Mauceli E."/>
            <person name="Mccarthy M."/>
            <person name="Mcdonough S."/>
            <person name="Mcghee T."/>
            <person name="Meldrim J."/>
            <person name="Meneus L."/>
            <person name="Mesirov J."/>
            <person name="Mihalev A."/>
            <person name="Mihova T."/>
            <person name="Mikkelsen T."/>
            <person name="Mlenga V."/>
            <person name="Moru K."/>
            <person name="Mozes J."/>
            <person name="Mulrain L."/>
            <person name="Munson G."/>
            <person name="Naylor J."/>
            <person name="Newes C."/>
            <person name="Nguyen C."/>
            <person name="Nguyen N."/>
            <person name="Nguyen T."/>
            <person name="Nicol R."/>
            <person name="Nielsen C."/>
            <person name="Nizzari M."/>
            <person name="Norbu C."/>
            <person name="Norbu N."/>
            <person name="O'donnell P."/>
            <person name="Okoawo O."/>
            <person name="O'leary S."/>
            <person name="Omotosho B."/>
            <person name="O'neill K."/>
            <person name="Osman S."/>
            <person name="Parker S."/>
            <person name="Perrin D."/>
            <person name="Phunkhang P."/>
            <person name="Piqani B."/>
            <person name="Purcell S."/>
            <person name="Rachupka T."/>
            <person name="Ramasamy U."/>
            <person name="Rameau R."/>
            <person name="Ray V."/>
            <person name="Raymond C."/>
            <person name="Retta R."/>
            <person name="Richardson S."/>
            <person name="Rise C."/>
            <person name="Rodriguez J."/>
            <person name="Rogers J."/>
            <person name="Rogov P."/>
            <person name="Rutman M."/>
            <person name="Schupbach R."/>
            <person name="Seaman C."/>
            <person name="Settipalli S."/>
            <person name="Sharpe T."/>
            <person name="Sheridan J."/>
            <person name="Sherpa N."/>
            <person name="Shi J."/>
            <person name="Smirnov S."/>
            <person name="Smith C."/>
            <person name="Sougnez C."/>
            <person name="Spencer B."/>
            <person name="Stalker J."/>
            <person name="Stange-thomann N."/>
            <person name="Stavropoulos S."/>
            <person name="Stetson K."/>
            <person name="Stone C."/>
            <person name="Stone S."/>
            <person name="Stubbs M."/>
            <person name="Talamas J."/>
            <person name="Tchuinga P."/>
            <person name="Tenzing P."/>
            <person name="Tesfaye S."/>
            <person name="Theodore J."/>
            <person name="Thoulutsang Y."/>
            <person name="Topham K."/>
            <person name="Towey S."/>
            <person name="Tsamla T."/>
            <person name="Tsomo N."/>
            <person name="Vallee D."/>
            <person name="Vassiliev H."/>
            <person name="Venkataraman V."/>
            <person name="Vinson J."/>
            <person name="Vo A."/>
            <person name="Wade C."/>
            <person name="Wang S."/>
            <person name="Wangchuk T."/>
            <person name="Wangdi T."/>
            <person name="Whittaker C."/>
            <person name="Wilkinson J."/>
            <person name="Wu Y."/>
            <person name="Wyman D."/>
            <person name="Yadav S."/>
            <person name="Yang S."/>
            <person name="Yang X."/>
            <person name="Yeager S."/>
            <person name="Yee E."/>
            <person name="Young G."/>
            <person name="Zainoun J."/>
            <person name="Zembeck L."/>
            <person name="Zimmer A."/>
            <person name="Zody M."/>
            <person name="Lander E."/>
        </authorList>
    </citation>
    <scope>NUCLEOTIDE SEQUENCE [LARGE SCALE GENOMIC DNA]</scope>
</reference>
<evidence type="ECO:0000313" key="2">
    <source>
        <dbReference type="Proteomes" id="UP000007875"/>
    </source>
</evidence>
<accession>H2YDR7</accession>
<dbReference type="GeneTree" id="ENSGT00390000007800"/>
<sequence length="103" mass="11732">MSSCAPKNRRRQPLNDHSEAKGDGLLIVLVITPALGALRKLFEKRDSSTADLDDEAIPLNNKELDNLAQDFIRFIEIRGIRSIEIRRSTDLVMSLFYHVLLRV</sequence>
<dbReference type="AlphaFoldDB" id="H2YDR7"/>
<protein>
    <submittedName>
        <fullName evidence="1">Uncharacterized protein</fullName>
    </submittedName>
</protein>
<dbReference type="Proteomes" id="UP000007875">
    <property type="component" value="Unassembled WGS sequence"/>
</dbReference>
<evidence type="ECO:0000313" key="1">
    <source>
        <dbReference type="Ensembl" id="ENSCSAVP00000003465.1"/>
    </source>
</evidence>